<evidence type="ECO:0000313" key="3">
    <source>
        <dbReference type="Proteomes" id="UP000507470"/>
    </source>
</evidence>
<sequence>MDPVSQRHERLGTEKIFNYLHENDVTVNVHCHDRNLSINKYVRENTEAINQNDVWHCVKSVKSALKKVSTGSKSSEGKTWSFQLSDKVEPVATHMHWAIQNCNQDEKKLQKSLLNILDHYKNIHTDCHESARCKVDTKYEPSPIVITSPVAEKLLLSVIFNATVYKYVKDYVLGRDTFYVESFNNVTNIYQNKRIAFGDSQYNAGANLSVLHWNENVDRDFTSVSIKQNHRMPRSKKGKKNYKRATYKFRDNIWSRFMKSIYSKRNRRQ</sequence>
<gene>
    <name evidence="2" type="ORF">MCOR_40231</name>
</gene>
<evidence type="ECO:0000313" key="2">
    <source>
        <dbReference type="EMBL" id="CAC5406682.1"/>
    </source>
</evidence>
<dbReference type="Pfam" id="PF20700">
    <property type="entry name" value="Mutator"/>
    <property type="match status" value="1"/>
</dbReference>
<feature type="domain" description="Mutator-like transposase" evidence="1">
    <location>
        <begin position="9"/>
        <end position="130"/>
    </location>
</feature>
<dbReference type="OrthoDB" id="6084889at2759"/>
<dbReference type="Proteomes" id="UP000507470">
    <property type="component" value="Unassembled WGS sequence"/>
</dbReference>
<proteinExistence type="predicted"/>
<name>A0A6J8DH04_MYTCO</name>
<reference evidence="2 3" key="1">
    <citation type="submission" date="2020-06" db="EMBL/GenBank/DDBJ databases">
        <authorList>
            <person name="Li R."/>
            <person name="Bekaert M."/>
        </authorList>
    </citation>
    <scope>NUCLEOTIDE SEQUENCE [LARGE SCALE GENOMIC DNA]</scope>
    <source>
        <strain evidence="3">wild</strain>
    </source>
</reference>
<evidence type="ECO:0000259" key="1">
    <source>
        <dbReference type="Pfam" id="PF20700"/>
    </source>
</evidence>
<dbReference type="EMBL" id="CACVKT020007264">
    <property type="protein sequence ID" value="CAC5406682.1"/>
    <property type="molecule type" value="Genomic_DNA"/>
</dbReference>
<accession>A0A6J8DH04</accession>
<dbReference type="PANTHER" id="PTHR31751:SF7">
    <property type="entry name" value="THAP-TYPE DOMAIN-CONTAINING PROTEIN"/>
    <property type="match status" value="1"/>
</dbReference>
<dbReference type="InterPro" id="IPR049012">
    <property type="entry name" value="Mutator_transp_dom"/>
</dbReference>
<protein>
    <recommendedName>
        <fullName evidence="1">Mutator-like transposase domain-containing protein</fullName>
    </recommendedName>
</protein>
<dbReference type="PANTHER" id="PTHR31751">
    <property type="entry name" value="SI:CH211-108C17.2-RELATED-RELATED"/>
    <property type="match status" value="1"/>
</dbReference>
<keyword evidence="3" id="KW-1185">Reference proteome</keyword>
<organism evidence="2 3">
    <name type="scientific">Mytilus coruscus</name>
    <name type="common">Sea mussel</name>
    <dbReference type="NCBI Taxonomy" id="42192"/>
    <lineage>
        <taxon>Eukaryota</taxon>
        <taxon>Metazoa</taxon>
        <taxon>Spiralia</taxon>
        <taxon>Lophotrochozoa</taxon>
        <taxon>Mollusca</taxon>
        <taxon>Bivalvia</taxon>
        <taxon>Autobranchia</taxon>
        <taxon>Pteriomorphia</taxon>
        <taxon>Mytilida</taxon>
        <taxon>Mytiloidea</taxon>
        <taxon>Mytilidae</taxon>
        <taxon>Mytilinae</taxon>
        <taxon>Mytilus</taxon>
    </lineage>
</organism>
<dbReference type="AlphaFoldDB" id="A0A6J8DH04"/>